<dbReference type="Proteomes" id="UP000000852">
    <property type="component" value="Chromosome"/>
</dbReference>
<organism evidence="1 2">
    <name type="scientific">Pedobacter heparinus (strain ATCC 13125 / DSM 2366 / CIP 104194 / JCM 7457 / NBRC 12017 / NCIMB 9290 / NRRL B-14731 / HIM 762-3)</name>
    <dbReference type="NCBI Taxonomy" id="485917"/>
    <lineage>
        <taxon>Bacteria</taxon>
        <taxon>Pseudomonadati</taxon>
        <taxon>Bacteroidota</taxon>
        <taxon>Sphingobacteriia</taxon>
        <taxon>Sphingobacteriales</taxon>
        <taxon>Sphingobacteriaceae</taxon>
        <taxon>Pedobacter</taxon>
    </lineage>
</organism>
<dbReference type="OrthoDB" id="793640at2"/>
<reference evidence="1 2" key="1">
    <citation type="journal article" date="2009" name="Stand. Genomic Sci.">
        <title>Complete genome sequence of Pedobacter heparinus type strain (HIM 762-3).</title>
        <authorList>
            <person name="Han C."/>
            <person name="Spring S."/>
            <person name="Lapidus A."/>
            <person name="Del Rio T.G."/>
            <person name="Tice H."/>
            <person name="Copeland A."/>
            <person name="Cheng J.F."/>
            <person name="Lucas S."/>
            <person name="Chen F."/>
            <person name="Nolan M."/>
            <person name="Bruce D."/>
            <person name="Goodwin L."/>
            <person name="Pitluck S."/>
            <person name="Ivanova N."/>
            <person name="Mavromatis K."/>
            <person name="Mikhailova N."/>
            <person name="Pati A."/>
            <person name="Chen A."/>
            <person name="Palaniappan K."/>
            <person name="Land M."/>
            <person name="Hauser L."/>
            <person name="Chang Y.J."/>
            <person name="Jeffries C.C."/>
            <person name="Saunders E."/>
            <person name="Chertkov O."/>
            <person name="Brettin T."/>
            <person name="Goker M."/>
            <person name="Rohde M."/>
            <person name="Bristow J."/>
            <person name="Eisen J.A."/>
            <person name="Markowitz V."/>
            <person name="Hugenholtz P."/>
            <person name="Kyrpides N.C."/>
            <person name="Klenk H.P."/>
            <person name="Detter J.C."/>
        </authorList>
    </citation>
    <scope>NUCLEOTIDE SEQUENCE [LARGE SCALE GENOMIC DNA]</scope>
    <source>
        <strain evidence="2">ATCC 13125 / DSM 2366 / CIP 104194 / JCM 7457 / NBRC 12017 / NCIMB 9290 / NRRL B-14731 / HIM 762-3</strain>
    </source>
</reference>
<evidence type="ECO:0000313" key="1">
    <source>
        <dbReference type="EMBL" id="ACU03747.1"/>
    </source>
</evidence>
<accession>C6XTW1</accession>
<dbReference type="KEGG" id="phe:Phep_1534"/>
<proteinExistence type="predicted"/>
<dbReference type="RefSeq" id="WP_015807362.1">
    <property type="nucleotide sequence ID" value="NC_013061.1"/>
</dbReference>
<keyword evidence="2" id="KW-1185">Reference proteome</keyword>
<name>C6XTW1_PEDHD</name>
<sequence>MNNYKKHFIFLFLYISTIGLGSDLYAQTDYIINNDNAKIMGEIKSHNVDKVKFIPAGEKKVQKFNAEQLKEVYQAGHGVYRSIVREEGGSPSFLQVLEDGKIKLYEYYQAGSTMYSAPMAGGGMGFVGGSSPKKRWYAQKDGGAVADIKSNGIWGSRKNRKDNFLNMIKDNPHVAERYEKADKFSFDFVRSLIVEYNDLKAKEGQK</sequence>
<protein>
    <submittedName>
        <fullName evidence="1">Uncharacterized protein</fullName>
    </submittedName>
</protein>
<gene>
    <name evidence="1" type="ordered locus">Phep_1534</name>
</gene>
<dbReference type="EMBL" id="CP001681">
    <property type="protein sequence ID" value="ACU03747.1"/>
    <property type="molecule type" value="Genomic_DNA"/>
</dbReference>
<dbReference type="HOGENOM" id="CLU_1330889_0_0_10"/>
<evidence type="ECO:0000313" key="2">
    <source>
        <dbReference type="Proteomes" id="UP000000852"/>
    </source>
</evidence>
<dbReference type="STRING" id="485917.Phep_1534"/>
<dbReference type="AlphaFoldDB" id="C6XTW1"/>